<organism evidence="2">
    <name type="scientific">marine metagenome</name>
    <dbReference type="NCBI Taxonomy" id="408172"/>
    <lineage>
        <taxon>unclassified sequences</taxon>
        <taxon>metagenomes</taxon>
        <taxon>ecological metagenomes</taxon>
    </lineage>
</organism>
<dbReference type="AlphaFoldDB" id="A0A382HR68"/>
<dbReference type="Pfam" id="PF13328">
    <property type="entry name" value="HD_4"/>
    <property type="match status" value="1"/>
</dbReference>
<gene>
    <name evidence="2" type="ORF">METZ01_LOCUS241845</name>
</gene>
<dbReference type="PANTHER" id="PTHR46246:SF1">
    <property type="entry name" value="GUANOSINE-3',5'-BIS(DIPHOSPHATE) 3'-PYROPHOSPHOHYDROLASE MESH1"/>
    <property type="match status" value="1"/>
</dbReference>
<name>A0A382HR68_9ZZZZ</name>
<dbReference type="GO" id="GO:0008893">
    <property type="term" value="F:guanosine-3',5'-bis(diphosphate) 3'-diphosphatase activity"/>
    <property type="evidence" value="ECO:0007669"/>
    <property type="project" value="TreeGrafter"/>
</dbReference>
<evidence type="ECO:0000259" key="1">
    <source>
        <dbReference type="SMART" id="SM00471"/>
    </source>
</evidence>
<protein>
    <recommendedName>
        <fullName evidence="1">HD/PDEase domain-containing protein</fullName>
    </recommendedName>
</protein>
<dbReference type="PANTHER" id="PTHR46246">
    <property type="entry name" value="GUANOSINE-3',5'-BIS(DIPHOSPHATE) 3'-PYROPHOSPHOHYDROLASE MESH1"/>
    <property type="match status" value="1"/>
</dbReference>
<accession>A0A382HR68</accession>
<dbReference type="CDD" id="cd00077">
    <property type="entry name" value="HDc"/>
    <property type="match status" value="1"/>
</dbReference>
<dbReference type="InterPro" id="IPR052194">
    <property type="entry name" value="MESH1"/>
</dbReference>
<reference evidence="2" key="1">
    <citation type="submission" date="2018-05" db="EMBL/GenBank/DDBJ databases">
        <authorList>
            <person name="Lanie J.A."/>
            <person name="Ng W.-L."/>
            <person name="Kazmierczak K.M."/>
            <person name="Andrzejewski T.M."/>
            <person name="Davidsen T.M."/>
            <person name="Wayne K.J."/>
            <person name="Tettelin H."/>
            <person name="Glass J.I."/>
            <person name="Rusch D."/>
            <person name="Podicherti R."/>
            <person name="Tsui H.-C.T."/>
            <person name="Winkler M.E."/>
        </authorList>
    </citation>
    <scope>NUCLEOTIDE SEQUENCE</scope>
</reference>
<dbReference type="SMART" id="SM00471">
    <property type="entry name" value="HDc"/>
    <property type="match status" value="1"/>
</dbReference>
<dbReference type="Gene3D" id="1.10.3210.10">
    <property type="entry name" value="Hypothetical protein af1432"/>
    <property type="match status" value="1"/>
</dbReference>
<dbReference type="EMBL" id="UINC01062401">
    <property type="protein sequence ID" value="SVB88991.1"/>
    <property type="molecule type" value="Genomic_DNA"/>
</dbReference>
<feature type="domain" description="HD/PDEase" evidence="1">
    <location>
        <begin position="33"/>
        <end position="150"/>
    </location>
</feature>
<proteinExistence type="predicted"/>
<sequence length="206" mass="23095">MDEVTPCRGLTERFARAVELARQWHGDQRRKGTPIPYLSHLLAVASLAIEDAASDPELCERLEDIAIAAVLHDLIEDTKAEPKDVEAEFGPEVRRIVVACSDRDSDEETAWETRKQRYISRLEEADAAVLCVSLADKRHNARCIVKDFQAAKDAGDEEFWDRFNAGPADQSRYYTALAEVLCRRRPGAAADELESTVRQLELLTGP</sequence>
<dbReference type="SUPFAM" id="SSF109604">
    <property type="entry name" value="HD-domain/PDEase-like"/>
    <property type="match status" value="1"/>
</dbReference>
<dbReference type="InterPro" id="IPR003607">
    <property type="entry name" value="HD/PDEase_dom"/>
</dbReference>
<evidence type="ECO:0000313" key="2">
    <source>
        <dbReference type="EMBL" id="SVB88991.1"/>
    </source>
</evidence>